<evidence type="ECO:0000256" key="2">
    <source>
        <dbReference type="ARBA" id="ARBA00022448"/>
    </source>
</evidence>
<sequence length="925" mass="98125">MEEVTVTGTRVVRDGFESPTPVTVLGQESLDEMGVTVVADAVNRLPMFSGSVTTRNASTTISGGSAGVNTLSLRGLGPNRTLTLLNGKRIVTSQYRNRDNNGGAVDTNEFPSGLIERVEVVTGGASAAYGSDALAGVVNFILDTDYTGFKGSVQGGATTHGDGENVMGTFTAGLPFADGRGHFLFNAEHAYQAAIPYNDRDWAQTSYAFISNPDYAPGNGQPRHLTVTDAGLSVATRGGLIVGCATAPGVACPLRGTQFLEGGTPASFQFGSLISGPVMVGGDWEQSRVNTDMSLALQLVRDTAFSHVRYDIGSSTTAYATVHWAHTEGENKQSAPNFNLGNVTILSGNPFIPAAVQAEMTAAGIPSFTLGTTNFDLPNFGARNDRTLKRYVAGIEGEVNFADSNWQWDAYYSKSQHDIISRSTNNEIVPRYRLAVDAVESGGQIVCRINADADPSNDDPACHPYNPMGMGVNSQLAVGYVVGTGWADTLLEQDVFAMSAAGEPFSSWAGPVSVAFGLEHRTEKLSGTASDLDEADSFLVANYHGTSGKYDVTEGFLETVVPLANGQPFADLLDLNASVRWTDYSTSGKVTTWKVGTSWSPVEDIRFRVTRSRDIRAPYLGELFDAGLFGAATPLDDPFSGTTHGVSSRTTGNPNLKPEEADTTGIGAVFTPSFLPGFAASVDYYSIDIEGAIATLGRDGYVARCFAGDQALCDFIDFAPDGSVEFVHVQPANVNSQSTSGVDVELSYTFPMSGIFSGLDGDLSLRALATFVDTLETQDSFGVVTDGAGVNADNMGTGAGFTLFGPDFRYLMSATYDSHPLRATLTMRGIGSGVYNNNLIECATNCPTSTAANPTINNNHVDSVTYFDLSFNYSMFDDSTEVFFVAENLLDEDPPLIAGGIFGPGNAQFYNGLGRMLRAGVRVSF</sequence>
<keyword evidence="2 9" id="KW-0813">Transport</keyword>
<keyword evidence="5" id="KW-0732">Signal</keyword>
<dbReference type="STRING" id="1548547.BA177_01580"/>
<keyword evidence="16" id="KW-1185">Reference proteome</keyword>
<proteinExistence type="inferred from homology"/>
<gene>
    <name evidence="15" type="ORF">BA177_01580</name>
</gene>
<dbReference type="Gene3D" id="2.170.130.10">
    <property type="entry name" value="TonB-dependent receptor, plug domain"/>
    <property type="match status" value="1"/>
</dbReference>
<dbReference type="GO" id="GO:0009279">
    <property type="term" value="C:cell outer membrane"/>
    <property type="evidence" value="ECO:0007669"/>
    <property type="project" value="UniProtKB-SubCell"/>
</dbReference>
<evidence type="ECO:0000256" key="11">
    <source>
        <dbReference type="RuleBase" id="RU003357"/>
    </source>
</evidence>
<evidence type="ECO:0000256" key="3">
    <source>
        <dbReference type="ARBA" id="ARBA00022452"/>
    </source>
</evidence>
<organism evidence="15 16">
    <name type="scientific">Woeseia oceani</name>
    <dbReference type="NCBI Taxonomy" id="1548547"/>
    <lineage>
        <taxon>Bacteria</taxon>
        <taxon>Pseudomonadati</taxon>
        <taxon>Pseudomonadota</taxon>
        <taxon>Gammaproteobacteria</taxon>
        <taxon>Woeseiales</taxon>
        <taxon>Woeseiaceae</taxon>
        <taxon>Woeseia</taxon>
    </lineage>
</organism>
<evidence type="ECO:0000313" key="16">
    <source>
        <dbReference type="Proteomes" id="UP000092695"/>
    </source>
</evidence>
<dbReference type="SUPFAM" id="SSF56935">
    <property type="entry name" value="Porins"/>
    <property type="match status" value="1"/>
</dbReference>
<dbReference type="AlphaFoldDB" id="A0A193LKE0"/>
<dbReference type="PROSITE" id="PS52016">
    <property type="entry name" value="TONB_DEPENDENT_REC_3"/>
    <property type="match status" value="1"/>
</dbReference>
<feature type="domain" description="TonB-dependent receptor-like beta-barrel" evidence="13">
    <location>
        <begin position="372"/>
        <end position="889"/>
    </location>
</feature>
<dbReference type="EMBL" id="CP016268">
    <property type="protein sequence ID" value="ANO52906.1"/>
    <property type="molecule type" value="Genomic_DNA"/>
</dbReference>
<comment type="subcellular location">
    <subcellularLocation>
        <location evidence="1 9">Cell outer membrane</location>
        <topology evidence="1 9">Multi-pass membrane protein</topology>
    </subcellularLocation>
</comment>
<reference evidence="15 16" key="1">
    <citation type="submission" date="2016-06" db="EMBL/GenBank/DDBJ databases">
        <title>Complete genome sequence of a deep-branching marine Gamma Proteobacterium Woeseia oceani type strain XK5.</title>
        <authorList>
            <person name="Mu D."/>
            <person name="Du Z."/>
        </authorList>
    </citation>
    <scope>NUCLEOTIDE SEQUENCE [LARGE SCALE GENOMIC DNA]</scope>
    <source>
        <strain evidence="15 16">XK5</strain>
    </source>
</reference>
<protein>
    <recommendedName>
        <fullName evidence="17">TonB-dependent receptor</fullName>
    </recommendedName>
</protein>
<evidence type="ECO:0008006" key="17">
    <source>
        <dbReference type="Google" id="ProtNLM"/>
    </source>
</evidence>
<dbReference type="Proteomes" id="UP000092695">
    <property type="component" value="Chromosome"/>
</dbReference>
<dbReference type="PROSITE" id="PS01156">
    <property type="entry name" value="TONB_DEPENDENT_REC_2"/>
    <property type="match status" value="1"/>
</dbReference>
<keyword evidence="4 9" id="KW-0812">Transmembrane</keyword>
<dbReference type="InterPro" id="IPR036942">
    <property type="entry name" value="Beta-barrel_TonB_sf"/>
</dbReference>
<dbReference type="Pfam" id="PF00593">
    <property type="entry name" value="TonB_dep_Rec_b-barrel"/>
    <property type="match status" value="1"/>
</dbReference>
<evidence type="ECO:0000313" key="15">
    <source>
        <dbReference type="EMBL" id="ANO52906.1"/>
    </source>
</evidence>
<feature type="short sequence motif" description="TonB C-terminal box" evidence="10">
    <location>
        <begin position="908"/>
        <end position="925"/>
    </location>
</feature>
<dbReference type="InterPro" id="IPR012910">
    <property type="entry name" value="Plug_dom"/>
</dbReference>
<dbReference type="Pfam" id="PF07715">
    <property type="entry name" value="Plug"/>
    <property type="match status" value="1"/>
</dbReference>
<evidence type="ECO:0000256" key="7">
    <source>
        <dbReference type="ARBA" id="ARBA00023136"/>
    </source>
</evidence>
<dbReference type="KEGG" id="woc:BA177_01580"/>
<dbReference type="PANTHER" id="PTHR47234:SF3">
    <property type="entry name" value="SECRETIN_TONB SHORT N-TERMINAL DOMAIN-CONTAINING PROTEIN"/>
    <property type="match status" value="1"/>
</dbReference>
<dbReference type="InterPro" id="IPR000531">
    <property type="entry name" value="Beta-barrel_TonB"/>
</dbReference>
<evidence type="ECO:0000256" key="8">
    <source>
        <dbReference type="ARBA" id="ARBA00023237"/>
    </source>
</evidence>
<evidence type="ECO:0000256" key="5">
    <source>
        <dbReference type="ARBA" id="ARBA00022729"/>
    </source>
</evidence>
<accession>A0A193LKE0</accession>
<keyword evidence="7 9" id="KW-0472">Membrane</keyword>
<evidence type="ECO:0000256" key="1">
    <source>
        <dbReference type="ARBA" id="ARBA00004571"/>
    </source>
</evidence>
<evidence type="ECO:0000256" key="6">
    <source>
        <dbReference type="ARBA" id="ARBA00023077"/>
    </source>
</evidence>
<evidence type="ECO:0000256" key="9">
    <source>
        <dbReference type="PROSITE-ProRule" id="PRU01360"/>
    </source>
</evidence>
<keyword evidence="3 9" id="KW-1134">Transmembrane beta strand</keyword>
<dbReference type="InterPro" id="IPR010917">
    <property type="entry name" value="TonB_rcpt_CS"/>
</dbReference>
<feature type="region of interest" description="Disordered" evidence="12">
    <location>
        <begin position="640"/>
        <end position="660"/>
    </location>
</feature>
<feature type="compositionally biased region" description="Polar residues" evidence="12">
    <location>
        <begin position="640"/>
        <end position="654"/>
    </location>
</feature>
<evidence type="ECO:0000256" key="10">
    <source>
        <dbReference type="PROSITE-ProRule" id="PRU10144"/>
    </source>
</evidence>
<evidence type="ECO:0000256" key="4">
    <source>
        <dbReference type="ARBA" id="ARBA00022692"/>
    </source>
</evidence>
<evidence type="ECO:0000256" key="12">
    <source>
        <dbReference type="SAM" id="MobiDB-lite"/>
    </source>
</evidence>
<dbReference type="InterPro" id="IPR037066">
    <property type="entry name" value="Plug_dom_sf"/>
</dbReference>
<dbReference type="Gene3D" id="2.40.170.20">
    <property type="entry name" value="TonB-dependent receptor, beta-barrel domain"/>
    <property type="match status" value="1"/>
</dbReference>
<dbReference type="PANTHER" id="PTHR47234">
    <property type="match status" value="1"/>
</dbReference>
<dbReference type="InterPro" id="IPR039426">
    <property type="entry name" value="TonB-dep_rcpt-like"/>
</dbReference>
<comment type="similarity">
    <text evidence="9 11">Belongs to the TonB-dependent receptor family.</text>
</comment>
<evidence type="ECO:0000259" key="14">
    <source>
        <dbReference type="Pfam" id="PF07715"/>
    </source>
</evidence>
<evidence type="ECO:0000259" key="13">
    <source>
        <dbReference type="Pfam" id="PF00593"/>
    </source>
</evidence>
<feature type="domain" description="TonB-dependent receptor plug" evidence="14">
    <location>
        <begin position="17"/>
        <end position="137"/>
    </location>
</feature>
<keyword evidence="8 9" id="KW-0998">Cell outer membrane</keyword>
<keyword evidence="6 11" id="KW-0798">TonB box</keyword>
<name>A0A193LKE0_9GAMM</name>